<reference evidence="7" key="1">
    <citation type="submission" date="2016-10" db="EMBL/GenBank/DDBJ databases">
        <authorList>
            <person name="Varghese N."/>
            <person name="Submissions S."/>
        </authorList>
    </citation>
    <scope>NUCLEOTIDE SEQUENCE [LARGE SCALE GENOMIC DNA]</scope>
    <source>
        <strain evidence="7">M83</strain>
    </source>
</reference>
<dbReference type="PANTHER" id="PTHR44591:SF3">
    <property type="entry name" value="RESPONSE REGULATORY DOMAIN-CONTAINING PROTEIN"/>
    <property type="match status" value="1"/>
</dbReference>
<dbReference type="GO" id="GO:0000160">
    <property type="term" value="P:phosphorelay signal transduction system"/>
    <property type="evidence" value="ECO:0007669"/>
    <property type="project" value="InterPro"/>
</dbReference>
<dbReference type="PANTHER" id="PTHR44591">
    <property type="entry name" value="STRESS RESPONSE REGULATOR PROTEIN 1"/>
    <property type="match status" value="1"/>
</dbReference>
<dbReference type="InterPro" id="IPR011006">
    <property type="entry name" value="CheY-like_superfamily"/>
</dbReference>
<dbReference type="SMART" id="SM00448">
    <property type="entry name" value="REC"/>
    <property type="match status" value="1"/>
</dbReference>
<protein>
    <recommendedName>
        <fullName evidence="1">Stage 0 sporulation protein A homolog</fullName>
    </recommendedName>
</protein>
<keyword evidence="7" id="KW-1185">Reference proteome</keyword>
<comment type="function">
    <text evidence="3">May play the central regulatory role in sporulation. It may be an element of the effector pathway responsible for the activation of sporulation genes in response to nutritional stress. Spo0A may act in concert with spo0H (a sigma factor) to control the expression of some genes that are critical to the sporulation process.</text>
</comment>
<dbReference type="Pfam" id="PF00072">
    <property type="entry name" value="Response_reg"/>
    <property type="match status" value="1"/>
</dbReference>
<dbReference type="Proteomes" id="UP000187651">
    <property type="component" value="Unassembled WGS sequence"/>
</dbReference>
<dbReference type="PROSITE" id="PS50110">
    <property type="entry name" value="RESPONSE_REGULATORY"/>
    <property type="match status" value="1"/>
</dbReference>
<dbReference type="CDD" id="cd00156">
    <property type="entry name" value="REC"/>
    <property type="match status" value="1"/>
</dbReference>
<name>A0A1G9WNV1_9FIRM</name>
<dbReference type="InterPro" id="IPR001789">
    <property type="entry name" value="Sig_transdc_resp-reg_receiver"/>
</dbReference>
<feature type="modified residue" description="4-aspartylphosphate" evidence="4">
    <location>
        <position position="182"/>
    </location>
</feature>
<keyword evidence="2 4" id="KW-0597">Phosphoprotein</keyword>
<evidence type="ECO:0000259" key="5">
    <source>
        <dbReference type="PROSITE" id="PS50110"/>
    </source>
</evidence>
<evidence type="ECO:0000256" key="4">
    <source>
        <dbReference type="PROSITE-ProRule" id="PRU00169"/>
    </source>
</evidence>
<gene>
    <name evidence="6" type="ORF">SAMN05216544_1287</name>
</gene>
<proteinExistence type="predicted"/>
<accession>A0A1G9WNV1</accession>
<dbReference type="AlphaFoldDB" id="A0A1G9WNV1"/>
<evidence type="ECO:0000256" key="2">
    <source>
        <dbReference type="ARBA" id="ARBA00022553"/>
    </source>
</evidence>
<evidence type="ECO:0000256" key="3">
    <source>
        <dbReference type="ARBA" id="ARBA00024867"/>
    </source>
</evidence>
<dbReference type="OrthoDB" id="1706569at2"/>
<dbReference type="InterPro" id="IPR050595">
    <property type="entry name" value="Bact_response_regulator"/>
</dbReference>
<evidence type="ECO:0000256" key="1">
    <source>
        <dbReference type="ARBA" id="ARBA00018672"/>
    </source>
</evidence>
<evidence type="ECO:0000313" key="6">
    <source>
        <dbReference type="EMBL" id="SDM86254.1"/>
    </source>
</evidence>
<feature type="domain" description="Response regulatory" evidence="5">
    <location>
        <begin position="134"/>
        <end position="249"/>
    </location>
</feature>
<evidence type="ECO:0000313" key="7">
    <source>
        <dbReference type="Proteomes" id="UP000187651"/>
    </source>
</evidence>
<dbReference type="SUPFAM" id="SSF52172">
    <property type="entry name" value="CheY-like"/>
    <property type="match status" value="1"/>
</dbReference>
<organism evidence="6 7">
    <name type="scientific">Lachnospira pectinoschiza</name>
    <dbReference type="NCBI Taxonomy" id="28052"/>
    <lineage>
        <taxon>Bacteria</taxon>
        <taxon>Bacillati</taxon>
        <taxon>Bacillota</taxon>
        <taxon>Clostridia</taxon>
        <taxon>Lachnospirales</taxon>
        <taxon>Lachnospiraceae</taxon>
        <taxon>Lachnospira</taxon>
    </lineage>
</organism>
<dbReference type="Gene3D" id="3.40.50.2300">
    <property type="match status" value="1"/>
</dbReference>
<sequence length="260" mass="29489">MDKRILFVCRSKNFMVNAFLNNLKTYGFECDVVAPDIRILSKQEDFPIIVLYLDDEISPDYTESMVYLKDKAGSSHEEILVYSIGAGETLEESKRIFGDSLLKKPFLRPINVKEVIEEINNDVEKEELFGNKKHILVIDDDPTMLNTIKGWLSGKYTVYMADSGMNGISVLARHHIDLVLLDFEMPVITGAKVLEMIRSESTTSNIPVMFLTAKGDKEHVMQVISLKPEKYLLKSMPAEELIANVDEFFAKQKAKELSLG</sequence>
<dbReference type="EMBL" id="FNHZ01000003">
    <property type="protein sequence ID" value="SDM86254.1"/>
    <property type="molecule type" value="Genomic_DNA"/>
</dbReference>